<evidence type="ECO:0000313" key="3">
    <source>
        <dbReference type="Proteomes" id="UP001303899"/>
    </source>
</evidence>
<evidence type="ECO:0000313" key="2">
    <source>
        <dbReference type="EMBL" id="MEA5404677.1"/>
    </source>
</evidence>
<organism evidence="2 3">
    <name type="scientific">Arcicella gelida</name>
    <dbReference type="NCBI Taxonomy" id="2984195"/>
    <lineage>
        <taxon>Bacteria</taxon>
        <taxon>Pseudomonadati</taxon>
        <taxon>Bacteroidota</taxon>
        <taxon>Cytophagia</taxon>
        <taxon>Cytophagales</taxon>
        <taxon>Flectobacillaceae</taxon>
        <taxon>Arcicella</taxon>
    </lineage>
</organism>
<gene>
    <name evidence="2" type="ORF">VB776_17215</name>
</gene>
<keyword evidence="3" id="KW-1185">Reference proteome</keyword>
<dbReference type="PANTHER" id="PTHR43792:SF13">
    <property type="entry name" value="ACETYLTRANSFERASE"/>
    <property type="match status" value="1"/>
</dbReference>
<name>A0ABU5S877_9BACT</name>
<dbReference type="Proteomes" id="UP001303899">
    <property type="component" value="Unassembled WGS sequence"/>
</dbReference>
<protein>
    <submittedName>
        <fullName evidence="2">GNAT family N-acetyltransferase</fullName>
    </submittedName>
</protein>
<feature type="domain" description="N-acetyltransferase" evidence="1">
    <location>
        <begin position="39"/>
        <end position="188"/>
    </location>
</feature>
<dbReference type="InterPro" id="IPR016181">
    <property type="entry name" value="Acyl_CoA_acyltransferase"/>
</dbReference>
<dbReference type="RefSeq" id="WP_323698114.1">
    <property type="nucleotide sequence ID" value="NZ_JAYGIL010000024.1"/>
</dbReference>
<dbReference type="InterPro" id="IPR051531">
    <property type="entry name" value="N-acetyltransferase"/>
</dbReference>
<proteinExistence type="predicted"/>
<evidence type="ECO:0000259" key="1">
    <source>
        <dbReference type="PROSITE" id="PS51186"/>
    </source>
</evidence>
<accession>A0ABU5S877</accession>
<dbReference type="SUPFAM" id="SSF55729">
    <property type="entry name" value="Acyl-CoA N-acyltransferases (Nat)"/>
    <property type="match status" value="1"/>
</dbReference>
<comment type="caution">
    <text evidence="2">The sequence shown here is derived from an EMBL/GenBank/DDBJ whole genome shotgun (WGS) entry which is preliminary data.</text>
</comment>
<reference evidence="2 3" key="1">
    <citation type="submission" date="2023-12" db="EMBL/GenBank/DDBJ databases">
        <title>Novel species of the genus Arcicella isolated from rivers.</title>
        <authorList>
            <person name="Lu H."/>
        </authorList>
    </citation>
    <scope>NUCLEOTIDE SEQUENCE [LARGE SCALE GENOMIC DNA]</scope>
    <source>
        <strain evidence="2 3">DC2W</strain>
    </source>
</reference>
<sequence length="190" mass="22126">MWRIVENGMIEIYSERLKLIPLDNDLLTLWFIQSREKMERQLGLNPSNWQIEDFFKAETLDALVNFWLPMTAENPDNFFWYTNWEIVLVAENTSIGGIGFAGFPDQDGVTMVGYFIDGKHREKGYASEALKCLLDWASLEPSLKTIFADTPFFNLPSQNVLKKAGFREFGIAEVHHIEKMQVKNWKLEIR</sequence>
<dbReference type="EMBL" id="JAYGIL010000024">
    <property type="protein sequence ID" value="MEA5404677.1"/>
    <property type="molecule type" value="Genomic_DNA"/>
</dbReference>
<dbReference type="PROSITE" id="PS51186">
    <property type="entry name" value="GNAT"/>
    <property type="match status" value="1"/>
</dbReference>
<dbReference type="InterPro" id="IPR000182">
    <property type="entry name" value="GNAT_dom"/>
</dbReference>
<dbReference type="PANTHER" id="PTHR43792">
    <property type="entry name" value="GNAT FAMILY, PUTATIVE (AFU_ORTHOLOGUE AFUA_3G00765)-RELATED-RELATED"/>
    <property type="match status" value="1"/>
</dbReference>
<dbReference type="Gene3D" id="3.40.630.30">
    <property type="match status" value="1"/>
</dbReference>
<dbReference type="Pfam" id="PF13302">
    <property type="entry name" value="Acetyltransf_3"/>
    <property type="match status" value="1"/>
</dbReference>